<dbReference type="EMBL" id="JASBWR010000038">
    <property type="protein sequence ID" value="KAJ9104841.1"/>
    <property type="molecule type" value="Genomic_DNA"/>
</dbReference>
<gene>
    <name evidence="1" type="ORF">QFC19_003800</name>
</gene>
<sequence>MSDLGRKNVSDKVTEAVKPDSEKSTLEKAKESATDGLDKFAAKGTPDNQKSFAQSVSDNVQQGHDDAKKAANNEQATLAETASEYVDAAKEQIANAAQYVSGVVTGATEGAKDASNDLNKK</sequence>
<comment type="caution">
    <text evidence="1">The sequence shown here is derived from an EMBL/GenBank/DDBJ whole genome shotgun (WGS) entry which is preliminary data.</text>
</comment>
<dbReference type="Proteomes" id="UP001241377">
    <property type="component" value="Unassembled WGS sequence"/>
</dbReference>
<keyword evidence="2" id="KW-1185">Reference proteome</keyword>
<name>A0ACC2W0E2_9TREE</name>
<reference evidence="1" key="1">
    <citation type="submission" date="2023-04" db="EMBL/GenBank/DDBJ databases">
        <title>Draft Genome sequencing of Naganishia species isolated from polar environments using Oxford Nanopore Technology.</title>
        <authorList>
            <person name="Leo P."/>
            <person name="Venkateswaran K."/>
        </authorList>
    </citation>
    <scope>NUCLEOTIDE SEQUENCE</scope>
    <source>
        <strain evidence="1">MNA-CCFEE 5261</strain>
    </source>
</reference>
<proteinExistence type="predicted"/>
<accession>A0ACC2W0E2</accession>
<evidence type="ECO:0000313" key="1">
    <source>
        <dbReference type="EMBL" id="KAJ9104841.1"/>
    </source>
</evidence>
<evidence type="ECO:0000313" key="2">
    <source>
        <dbReference type="Proteomes" id="UP001241377"/>
    </source>
</evidence>
<organism evidence="1 2">
    <name type="scientific">Naganishia cerealis</name>
    <dbReference type="NCBI Taxonomy" id="610337"/>
    <lineage>
        <taxon>Eukaryota</taxon>
        <taxon>Fungi</taxon>
        <taxon>Dikarya</taxon>
        <taxon>Basidiomycota</taxon>
        <taxon>Agaricomycotina</taxon>
        <taxon>Tremellomycetes</taxon>
        <taxon>Filobasidiales</taxon>
        <taxon>Filobasidiaceae</taxon>
        <taxon>Naganishia</taxon>
    </lineage>
</organism>
<protein>
    <submittedName>
        <fullName evidence="1">Uncharacterized protein</fullName>
    </submittedName>
</protein>